<keyword evidence="2" id="KW-0677">Repeat</keyword>
<reference evidence="7 9" key="1">
    <citation type="journal article" date="2012" name="Nature">
        <title>Algal genomes reveal evolutionary mosaicism and the fate of nucleomorphs.</title>
        <authorList>
            <consortium name="DOE Joint Genome Institute"/>
            <person name="Curtis B.A."/>
            <person name="Tanifuji G."/>
            <person name="Burki F."/>
            <person name="Gruber A."/>
            <person name="Irimia M."/>
            <person name="Maruyama S."/>
            <person name="Arias M.C."/>
            <person name="Ball S.G."/>
            <person name="Gile G.H."/>
            <person name="Hirakawa Y."/>
            <person name="Hopkins J.F."/>
            <person name="Kuo A."/>
            <person name="Rensing S.A."/>
            <person name="Schmutz J."/>
            <person name="Symeonidi A."/>
            <person name="Elias M."/>
            <person name="Eveleigh R.J."/>
            <person name="Herman E.K."/>
            <person name="Klute M.J."/>
            <person name="Nakayama T."/>
            <person name="Obornik M."/>
            <person name="Reyes-Prieto A."/>
            <person name="Armbrust E.V."/>
            <person name="Aves S.J."/>
            <person name="Beiko R.G."/>
            <person name="Coutinho P."/>
            <person name="Dacks J.B."/>
            <person name="Durnford D.G."/>
            <person name="Fast N.M."/>
            <person name="Green B.R."/>
            <person name="Grisdale C.J."/>
            <person name="Hempel F."/>
            <person name="Henrissat B."/>
            <person name="Hoppner M.P."/>
            <person name="Ishida K."/>
            <person name="Kim E."/>
            <person name="Koreny L."/>
            <person name="Kroth P.G."/>
            <person name="Liu Y."/>
            <person name="Malik S.B."/>
            <person name="Maier U.G."/>
            <person name="McRose D."/>
            <person name="Mock T."/>
            <person name="Neilson J.A."/>
            <person name="Onodera N.T."/>
            <person name="Poole A.M."/>
            <person name="Pritham E.J."/>
            <person name="Richards T.A."/>
            <person name="Rocap G."/>
            <person name="Roy S.W."/>
            <person name="Sarai C."/>
            <person name="Schaack S."/>
            <person name="Shirato S."/>
            <person name="Slamovits C.H."/>
            <person name="Spencer D.F."/>
            <person name="Suzuki S."/>
            <person name="Worden A.Z."/>
            <person name="Zauner S."/>
            <person name="Barry K."/>
            <person name="Bell C."/>
            <person name="Bharti A.K."/>
            <person name="Crow J.A."/>
            <person name="Grimwood J."/>
            <person name="Kramer R."/>
            <person name="Lindquist E."/>
            <person name="Lucas S."/>
            <person name="Salamov A."/>
            <person name="McFadden G.I."/>
            <person name="Lane C.E."/>
            <person name="Keeling P.J."/>
            <person name="Gray M.W."/>
            <person name="Grigoriev I.V."/>
            <person name="Archibald J.M."/>
        </authorList>
    </citation>
    <scope>NUCLEOTIDE SEQUENCE</scope>
    <source>
        <strain evidence="7 9">CCMP2712</strain>
    </source>
</reference>
<dbReference type="GO" id="GO:0043161">
    <property type="term" value="P:proteasome-mediated ubiquitin-dependent protein catabolic process"/>
    <property type="evidence" value="ECO:0007669"/>
    <property type="project" value="TreeGrafter"/>
</dbReference>
<dbReference type="PANTHER" id="PTHR10943:SF1">
    <property type="entry name" value="26S PROTEASOME NON-ATPASE REGULATORY SUBUNIT 2"/>
    <property type="match status" value="1"/>
</dbReference>
<feature type="compositionally biased region" description="Basic and acidic residues" evidence="4">
    <location>
        <begin position="12"/>
        <end position="33"/>
    </location>
</feature>
<dbReference type="EMBL" id="JH992967">
    <property type="protein sequence ID" value="EKX54672.1"/>
    <property type="molecule type" value="Genomic_DNA"/>
</dbReference>
<feature type="compositionally biased region" description="Gly residues" evidence="4">
    <location>
        <begin position="1"/>
        <end position="11"/>
    </location>
</feature>
<dbReference type="KEGG" id="gtt:GUITHDRAFT_160723"/>
<dbReference type="PIRSF" id="PIRSF015965">
    <property type="entry name" value="26S_Psome_Rpn1"/>
    <property type="match status" value="1"/>
</dbReference>
<dbReference type="PaxDb" id="55529-EKX54672"/>
<dbReference type="InterPro" id="IPR016643">
    <property type="entry name" value="26S_Psome_Rpn1"/>
</dbReference>
<dbReference type="InterPro" id="IPR002015">
    <property type="entry name" value="Proteasome/cyclosome_rpt"/>
</dbReference>
<dbReference type="EnsemblProtists" id="EKX54672">
    <property type="protein sequence ID" value="EKX54672"/>
    <property type="gene ID" value="GUITHDRAFT_160723"/>
</dbReference>
<keyword evidence="9" id="KW-1185">Reference proteome</keyword>
<evidence type="ECO:0000256" key="3">
    <source>
        <dbReference type="ARBA" id="ARBA00022942"/>
    </source>
</evidence>
<comment type="similarity">
    <text evidence="1">Belongs to the proteasome subunit S2 family.</text>
</comment>
<accession>L1K253</accession>
<dbReference type="GO" id="GO:0008540">
    <property type="term" value="C:proteasome regulatory particle, base subcomplex"/>
    <property type="evidence" value="ECO:0007669"/>
    <property type="project" value="TreeGrafter"/>
</dbReference>
<dbReference type="OrthoDB" id="10252509at2759"/>
<dbReference type="OMA" id="GTCNGDI"/>
<gene>
    <name evidence="7" type="ORF">GUITHDRAFT_160723</name>
</gene>
<dbReference type="STRING" id="905079.L1K253"/>
<dbReference type="Pfam" id="PF01851">
    <property type="entry name" value="PC_rep"/>
    <property type="match status" value="1"/>
</dbReference>
<dbReference type="InterPro" id="IPR041433">
    <property type="entry name" value="RPN1_C"/>
</dbReference>
<evidence type="ECO:0000313" key="7">
    <source>
        <dbReference type="EMBL" id="EKX54672.1"/>
    </source>
</evidence>
<evidence type="ECO:0000259" key="6">
    <source>
        <dbReference type="Pfam" id="PF18051"/>
    </source>
</evidence>
<dbReference type="GO" id="GO:0030234">
    <property type="term" value="F:enzyme regulator activity"/>
    <property type="evidence" value="ECO:0007669"/>
    <property type="project" value="InterPro"/>
</dbReference>
<dbReference type="Gene3D" id="1.25.10.10">
    <property type="entry name" value="Leucine-rich Repeat Variant"/>
    <property type="match status" value="1"/>
</dbReference>
<evidence type="ECO:0000259" key="5">
    <source>
        <dbReference type="Pfam" id="PF17781"/>
    </source>
</evidence>
<keyword evidence="3 7" id="KW-0647">Proteasome</keyword>
<dbReference type="InterPro" id="IPR016024">
    <property type="entry name" value="ARM-type_fold"/>
</dbReference>
<dbReference type="GO" id="GO:0005634">
    <property type="term" value="C:nucleus"/>
    <property type="evidence" value="ECO:0007669"/>
    <property type="project" value="TreeGrafter"/>
</dbReference>
<dbReference type="Proteomes" id="UP000011087">
    <property type="component" value="Unassembled WGS sequence"/>
</dbReference>
<dbReference type="InterPro" id="IPR011989">
    <property type="entry name" value="ARM-like"/>
</dbReference>
<dbReference type="InterPro" id="IPR040892">
    <property type="entry name" value="RPN1_N"/>
</dbReference>
<dbReference type="RefSeq" id="XP_005841652.1">
    <property type="nucleotide sequence ID" value="XM_005841595.1"/>
</dbReference>
<dbReference type="Pfam" id="PF18051">
    <property type="entry name" value="RPN1_C"/>
    <property type="match status" value="1"/>
</dbReference>
<dbReference type="Pfam" id="PF17781">
    <property type="entry name" value="RPN1_RPN2_N"/>
    <property type="match status" value="1"/>
</dbReference>
<organism evidence="7">
    <name type="scientific">Guillardia theta (strain CCMP2712)</name>
    <name type="common">Cryptophyte</name>
    <dbReference type="NCBI Taxonomy" id="905079"/>
    <lineage>
        <taxon>Eukaryota</taxon>
        <taxon>Cryptophyceae</taxon>
        <taxon>Pyrenomonadales</taxon>
        <taxon>Geminigeraceae</taxon>
        <taxon>Guillardia</taxon>
    </lineage>
</organism>
<feature type="domain" description="RPN1 N-terminal" evidence="5">
    <location>
        <begin position="42"/>
        <end position="336"/>
    </location>
</feature>
<reference evidence="8" key="3">
    <citation type="submission" date="2016-03" db="UniProtKB">
        <authorList>
            <consortium name="EnsemblProtists"/>
        </authorList>
    </citation>
    <scope>IDENTIFICATION</scope>
</reference>
<dbReference type="PANTHER" id="PTHR10943">
    <property type="entry name" value="26S PROTEASOME NON-ATPASE REGULATORY SUBUNIT"/>
    <property type="match status" value="1"/>
</dbReference>
<evidence type="ECO:0000256" key="4">
    <source>
        <dbReference type="SAM" id="MobiDB-lite"/>
    </source>
</evidence>
<sequence>MAQDNAGGGAEGKAKEEKKKTKAEIKKEEEMSPEDIELRDRLALLAERVKDVDAAVAKASLDAMKEEIRAATSSMTSVPKPLKFLRPHYQGLKDFFSSMMDSENKTLLADVLSVLGMTMAGSGTRESLKYKLSGAKGGLDVWGFEYVKNLAGEIGLEWTHRKTTDQSTDDLKELVEEIVPFNIKHGSEPEACDLLMEVDLLPRVLEHVAENNYSRIALYLTSCASYVPEPEDSMIYNVVFQIYKKVNRFPEALRIAIRLNDAQLAEEVLSSCEDEDIKKQLAFMVARHGALNLTSEDEALTEILGNTHLSGHFLSLARDLDVFEAKTPEEIYKSHLTETRTSMENLQSARANLASSFVNAFVNAGFGNDKLLTGDSKALSTWIYKCGSQDSAHGKMSAAASLGMILMWDVDSGLNQVVRLTEINEDYIQAGASLASGIVSANVRSECDPVHALLSDKVEDKKLSTIQRVGAVLGLGLAYAGTQKEDILDLLTPIIADPEIDIDLFSMASLALGFVFVGSKKADIAENIIQGLLDRYSDDQKVVKDAASRFACLGLGLIFLGQQEAADVTMEALKAVPGQIGQYCSLTVETCAYAGSGNVMKVQKMLGICAEHLEENNSHQAVAAIGIALVAMGEEMGAEMTSRSFEHMLQYGEVNLRRVVPLAVGFLHMSNPKPTVIDMLSKLSHDGDSEVAQGAIISLGFVGSGTNNSRIALLLRQLSTYYGKDSNTLFVVRIAQGLLHMGKGLMTISPQYSDRLLTSPTALAGILAVMHSCMDFKNVILGKYHYMLYMISIAMQPRMLVTVDEQLKPLPVSVRVGQAVDVVGQAGKPKSITGFATHTTPVLLAYEQRAELATDQYLPLTSVLEGFVILKENPDWKADAEKSSPSKKAEAMEIHDDHLKKMALKMANVRPDQRMYGK</sequence>
<reference evidence="9" key="2">
    <citation type="submission" date="2012-11" db="EMBL/GenBank/DDBJ databases">
        <authorList>
            <person name="Kuo A."/>
            <person name="Curtis B.A."/>
            <person name="Tanifuji G."/>
            <person name="Burki F."/>
            <person name="Gruber A."/>
            <person name="Irimia M."/>
            <person name="Maruyama S."/>
            <person name="Arias M.C."/>
            <person name="Ball S.G."/>
            <person name="Gile G.H."/>
            <person name="Hirakawa Y."/>
            <person name="Hopkins J.F."/>
            <person name="Rensing S.A."/>
            <person name="Schmutz J."/>
            <person name="Symeonidi A."/>
            <person name="Elias M."/>
            <person name="Eveleigh R.J."/>
            <person name="Herman E.K."/>
            <person name="Klute M.J."/>
            <person name="Nakayama T."/>
            <person name="Obornik M."/>
            <person name="Reyes-Prieto A."/>
            <person name="Armbrust E.V."/>
            <person name="Aves S.J."/>
            <person name="Beiko R.G."/>
            <person name="Coutinho P."/>
            <person name="Dacks J.B."/>
            <person name="Durnford D.G."/>
            <person name="Fast N.M."/>
            <person name="Green B.R."/>
            <person name="Grisdale C."/>
            <person name="Hempe F."/>
            <person name="Henrissat B."/>
            <person name="Hoppner M.P."/>
            <person name="Ishida K.-I."/>
            <person name="Kim E."/>
            <person name="Koreny L."/>
            <person name="Kroth P.G."/>
            <person name="Liu Y."/>
            <person name="Malik S.-B."/>
            <person name="Maier U.G."/>
            <person name="McRose D."/>
            <person name="Mock T."/>
            <person name="Neilson J.A."/>
            <person name="Onodera N.T."/>
            <person name="Poole A.M."/>
            <person name="Pritham E.J."/>
            <person name="Richards T.A."/>
            <person name="Rocap G."/>
            <person name="Roy S.W."/>
            <person name="Sarai C."/>
            <person name="Schaack S."/>
            <person name="Shirato S."/>
            <person name="Slamovits C.H."/>
            <person name="Spencer D.F."/>
            <person name="Suzuki S."/>
            <person name="Worden A.Z."/>
            <person name="Zauner S."/>
            <person name="Barry K."/>
            <person name="Bell C."/>
            <person name="Bharti A.K."/>
            <person name="Crow J.A."/>
            <person name="Grimwood J."/>
            <person name="Kramer R."/>
            <person name="Lindquist E."/>
            <person name="Lucas S."/>
            <person name="Salamov A."/>
            <person name="McFadden G.I."/>
            <person name="Lane C.E."/>
            <person name="Keeling P.J."/>
            <person name="Gray M.W."/>
            <person name="Grigoriev I.V."/>
            <person name="Archibald J.M."/>
        </authorList>
    </citation>
    <scope>NUCLEOTIDE SEQUENCE</scope>
    <source>
        <strain evidence="9">CCMP2712</strain>
    </source>
</reference>
<dbReference type="GO" id="GO:0034515">
    <property type="term" value="C:proteasome storage granule"/>
    <property type="evidence" value="ECO:0007669"/>
    <property type="project" value="TreeGrafter"/>
</dbReference>
<protein>
    <submittedName>
        <fullName evidence="7">26S proteasome regulatory complex, subunit RPN1</fullName>
    </submittedName>
</protein>
<dbReference type="GeneID" id="17311299"/>
<feature type="domain" description="26S proteasome non-ATPase regulatory subunit RPN1 C-terminal" evidence="6">
    <location>
        <begin position="823"/>
        <end position="876"/>
    </location>
</feature>
<dbReference type="eggNOG" id="KOG2005">
    <property type="taxonomic scope" value="Eukaryota"/>
</dbReference>
<proteinExistence type="inferred from homology"/>
<evidence type="ECO:0000313" key="9">
    <source>
        <dbReference type="Proteomes" id="UP000011087"/>
    </source>
</evidence>
<dbReference type="AlphaFoldDB" id="L1K253"/>
<name>L1K253_GUITC</name>
<dbReference type="SUPFAM" id="SSF48371">
    <property type="entry name" value="ARM repeat"/>
    <property type="match status" value="1"/>
</dbReference>
<evidence type="ECO:0000313" key="8">
    <source>
        <dbReference type="EnsemblProtists" id="EKX54672"/>
    </source>
</evidence>
<evidence type="ECO:0000256" key="1">
    <source>
        <dbReference type="ARBA" id="ARBA00005460"/>
    </source>
</evidence>
<dbReference type="GO" id="GO:0042176">
    <property type="term" value="P:regulation of protein catabolic process"/>
    <property type="evidence" value="ECO:0007669"/>
    <property type="project" value="InterPro"/>
</dbReference>
<dbReference type="HOGENOM" id="CLU_008705_1_0_1"/>
<feature type="region of interest" description="Disordered" evidence="4">
    <location>
        <begin position="1"/>
        <end position="33"/>
    </location>
</feature>
<evidence type="ECO:0000256" key="2">
    <source>
        <dbReference type="ARBA" id="ARBA00022737"/>
    </source>
</evidence>